<organism evidence="2">
    <name type="scientific">Solanum chilense</name>
    <name type="common">Tomato</name>
    <name type="synonym">Lycopersicon chilense</name>
    <dbReference type="NCBI Taxonomy" id="4083"/>
    <lineage>
        <taxon>Eukaryota</taxon>
        <taxon>Viridiplantae</taxon>
        <taxon>Streptophyta</taxon>
        <taxon>Embryophyta</taxon>
        <taxon>Tracheophyta</taxon>
        <taxon>Spermatophyta</taxon>
        <taxon>Magnoliopsida</taxon>
        <taxon>eudicotyledons</taxon>
        <taxon>Gunneridae</taxon>
        <taxon>Pentapetalae</taxon>
        <taxon>asterids</taxon>
        <taxon>lamiids</taxon>
        <taxon>Solanales</taxon>
        <taxon>Solanaceae</taxon>
        <taxon>Solanoideae</taxon>
        <taxon>Solaneae</taxon>
        <taxon>Solanum</taxon>
        <taxon>Solanum subgen. Lycopersicon</taxon>
    </lineage>
</organism>
<evidence type="ECO:0000313" key="2">
    <source>
        <dbReference type="EMBL" id="TMW90864.1"/>
    </source>
</evidence>
<sequence length="115" mass="12985">MKRISFVLNVHPQVSSSSSVEYCSIFFLSGILKKFPKLQRGKKIIVEEHESNYNSDIMAEIENYQDSSDNIESANDKGESEDESSRDTQSGYEDEDPLSLSVCAKDMFGKAYDLL</sequence>
<accession>A0A6N2BA03</accession>
<feature type="compositionally biased region" description="Basic and acidic residues" evidence="1">
    <location>
        <begin position="74"/>
        <end position="86"/>
    </location>
</feature>
<feature type="compositionally biased region" description="Polar residues" evidence="1">
    <location>
        <begin position="64"/>
        <end position="73"/>
    </location>
</feature>
<name>A0A6N2BA03_SOLCI</name>
<dbReference type="AlphaFoldDB" id="A0A6N2BA03"/>
<dbReference type="EMBL" id="RXGB01003962">
    <property type="protein sequence ID" value="TMW90864.1"/>
    <property type="molecule type" value="Genomic_DNA"/>
</dbReference>
<comment type="caution">
    <text evidence="2">The sequence shown here is derived from an EMBL/GenBank/DDBJ whole genome shotgun (WGS) entry which is preliminary data.</text>
</comment>
<reference evidence="2" key="1">
    <citation type="submission" date="2019-05" db="EMBL/GenBank/DDBJ databases">
        <title>The de novo reference genome and transcriptome assemblies of the wild tomato species Solanum chilense.</title>
        <authorList>
            <person name="Stam R."/>
            <person name="Nosenko T."/>
            <person name="Hoerger A.C."/>
            <person name="Stephan W."/>
            <person name="Seidel M.A."/>
            <person name="Kuhn J.M.M."/>
            <person name="Haberer G."/>
            <person name="Tellier A."/>
        </authorList>
    </citation>
    <scope>NUCLEOTIDE SEQUENCE</scope>
    <source>
        <tissue evidence="2">Mature leaves</tissue>
    </source>
</reference>
<protein>
    <submittedName>
        <fullName evidence="2">Uncharacterized protein</fullName>
    </submittedName>
</protein>
<evidence type="ECO:0000256" key="1">
    <source>
        <dbReference type="SAM" id="MobiDB-lite"/>
    </source>
</evidence>
<gene>
    <name evidence="2" type="ORF">EJD97_015118</name>
</gene>
<feature type="region of interest" description="Disordered" evidence="1">
    <location>
        <begin position="64"/>
        <end position="98"/>
    </location>
</feature>
<proteinExistence type="predicted"/>